<feature type="region of interest" description="Disordered" evidence="1">
    <location>
        <begin position="178"/>
        <end position="239"/>
    </location>
</feature>
<feature type="compositionally biased region" description="Gly residues" evidence="1">
    <location>
        <begin position="186"/>
        <end position="197"/>
    </location>
</feature>
<feature type="compositionally biased region" description="Basic and acidic residues" evidence="1">
    <location>
        <begin position="201"/>
        <end position="212"/>
    </location>
</feature>
<feature type="region of interest" description="Disordered" evidence="1">
    <location>
        <begin position="96"/>
        <end position="139"/>
    </location>
</feature>
<feature type="compositionally biased region" description="Gly residues" evidence="1">
    <location>
        <begin position="128"/>
        <end position="139"/>
    </location>
</feature>
<dbReference type="Pfam" id="PF25560">
    <property type="entry name" value="DUF7932"/>
    <property type="match status" value="1"/>
</dbReference>
<dbReference type="EMBL" id="JAGHQM010000186">
    <property type="protein sequence ID" value="KAH0564731.1"/>
    <property type="molecule type" value="Genomic_DNA"/>
</dbReference>
<evidence type="ECO:0000313" key="4">
    <source>
        <dbReference type="Proteomes" id="UP000750711"/>
    </source>
</evidence>
<keyword evidence="4" id="KW-1185">Reference proteome</keyword>
<reference evidence="3" key="1">
    <citation type="submission" date="2021-03" db="EMBL/GenBank/DDBJ databases">
        <title>Comparative genomics and phylogenomic investigation of the class Geoglossomycetes provide insights into ecological specialization and systematics.</title>
        <authorList>
            <person name="Melie T."/>
            <person name="Pirro S."/>
            <person name="Miller A.N."/>
            <person name="Quandt A."/>
        </authorList>
    </citation>
    <scope>NUCLEOTIDE SEQUENCE</scope>
    <source>
        <strain evidence="3">CAQ_001_2017</strain>
    </source>
</reference>
<feature type="domain" description="DUF7932" evidence="2">
    <location>
        <begin position="263"/>
        <end position="397"/>
    </location>
</feature>
<gene>
    <name evidence="3" type="ORF">GP486_001878</name>
</gene>
<evidence type="ECO:0000259" key="2">
    <source>
        <dbReference type="Pfam" id="PF25560"/>
    </source>
</evidence>
<feature type="compositionally biased region" description="Gly residues" evidence="1">
    <location>
        <begin position="96"/>
        <end position="113"/>
    </location>
</feature>
<accession>A0A9P8LG01</accession>
<dbReference type="InterPro" id="IPR057692">
    <property type="entry name" value="DUF7932"/>
</dbReference>
<organism evidence="3 4">
    <name type="scientific">Trichoglossum hirsutum</name>
    <dbReference type="NCBI Taxonomy" id="265104"/>
    <lineage>
        <taxon>Eukaryota</taxon>
        <taxon>Fungi</taxon>
        <taxon>Dikarya</taxon>
        <taxon>Ascomycota</taxon>
        <taxon>Pezizomycotina</taxon>
        <taxon>Geoglossomycetes</taxon>
        <taxon>Geoglossales</taxon>
        <taxon>Geoglossaceae</taxon>
        <taxon>Trichoglossum</taxon>
    </lineage>
</organism>
<sequence length="1052" mass="113230">MLAREKIVVSAGGTPGNHAPVYFGPRAAEAEYGCQGANGRSASLPTAGGPGQDIKVRLSYADEKPGLVQVAGESNWTGTKWQVTRDQVLFLDCKGGDGGNGGKGEDGQQGGKGARGRNATKYRDAENGGMGAPGGDGGYGTSGADGADAGNVFVSVSEDDLDLLIALQWDINGGKGGLSGTHGDPGDGGIGGNGGDGCTWTERHGDTVDHRSRPPGASGPQGRPGNRPPTYLAGGKSGKQGSCQIRVVNRDLTESTYPDRYDIRVVSFDILDENRDGVNEPGEHLLVTNIKVQNAVFPSKSGSMPSPGTQGIRVLIHGTPWLEPIESEPLELPRSIPRGATVDVPGTLRALIRNETAPRALGQPLMVNEVVTLIADFPRLHRAIPEFSGSTHIVIQYPLQLNPPNCLDCVALGDRVKFSWVLRNISTKPYGASGVLKRHCGTRFSDPGGIFVLSYAEADSPHEANDPLEILDPGAEVTIDQSFEVSNDVLPYSAGQLTLQLMLSDPCNGGMRPVMIYGINMQISGAYKYDPLSQFLLVVNSFTPNNAIHKIINFVRYGLGLHVDIFNLSVSGSYIDKNTGQNVLNAYGGKSIIIFGNDFVYFGLGPRSPWELLDPWEACKLAKGGTSFLFASVGDLNKLKLWGSTATFPAYAFNSNVSAPGDIRNKQSLDEINKDVRSADQTLLTTFLPTHTVPCKKKFLRSEDASLDSAVKSIAKKLNKNIPLHRYVVTSDEAARTGAIAGTIVIREGLPKSAKMFASLLPFGTDTGDIMDYHMYMIVASLPFKMRSRMFWNLAGAMDPAGVSANVLYEGDELVQFKSSLSVSTQRVIPQKVCRAVCLSIESDLGVEVSRFCAKAPWPDKIPTSSSLTQLPLLKQFLNPSSGSTPTLNSLDNTDFLITTLGTLLGALLPIGLGQWFSHKVIRVGNRKAKLWPQVVSHIKGSLSQRFTPEIASQIEKAAVQAAANIKTEIKQAKGPKDLTPVIRARLAMLTQINGADSCDLTGLSLWSESWPKGVIQAKWNEHAQFLARRDKDEEHSRRLLREMVNAEEENE</sequence>
<evidence type="ECO:0000256" key="1">
    <source>
        <dbReference type="SAM" id="MobiDB-lite"/>
    </source>
</evidence>
<name>A0A9P8LG01_9PEZI</name>
<dbReference type="AlphaFoldDB" id="A0A9P8LG01"/>
<comment type="caution">
    <text evidence="3">The sequence shown here is derived from an EMBL/GenBank/DDBJ whole genome shotgun (WGS) entry which is preliminary data.</text>
</comment>
<proteinExistence type="predicted"/>
<protein>
    <recommendedName>
        <fullName evidence="2">DUF7932 domain-containing protein</fullName>
    </recommendedName>
</protein>
<dbReference type="Proteomes" id="UP000750711">
    <property type="component" value="Unassembled WGS sequence"/>
</dbReference>
<evidence type="ECO:0000313" key="3">
    <source>
        <dbReference type="EMBL" id="KAH0564731.1"/>
    </source>
</evidence>